<comment type="caution">
    <text evidence="2">The sequence shown here is derived from an EMBL/GenBank/DDBJ whole genome shotgun (WGS) entry which is preliminary data.</text>
</comment>
<accession>A0ABR8Z8V8</accession>
<keyword evidence="1" id="KW-0732">Signal</keyword>
<keyword evidence="3" id="KW-1185">Reference proteome</keyword>
<sequence>MIKIKKYIVLISALFLFASVSCNYHKKSNKIENVSENLSALQKILDVSKFKPQKVKFQHIYIDHSKGILAGPSDRFIQAEML</sequence>
<dbReference type="EMBL" id="JACYFS010000001">
    <property type="protein sequence ID" value="MBD8081697.1"/>
    <property type="molecule type" value="Genomic_DNA"/>
</dbReference>
<organism evidence="2 3">
    <name type="scientific">Chryseobacterium caseinilyticum</name>
    <dbReference type="NCBI Taxonomy" id="2771428"/>
    <lineage>
        <taxon>Bacteria</taxon>
        <taxon>Pseudomonadati</taxon>
        <taxon>Bacteroidota</taxon>
        <taxon>Flavobacteriia</taxon>
        <taxon>Flavobacteriales</taxon>
        <taxon>Weeksellaceae</taxon>
        <taxon>Chryseobacterium group</taxon>
        <taxon>Chryseobacterium</taxon>
    </lineage>
</organism>
<evidence type="ECO:0000256" key="1">
    <source>
        <dbReference type="SAM" id="SignalP"/>
    </source>
</evidence>
<dbReference type="RefSeq" id="WP_191735437.1">
    <property type="nucleotide sequence ID" value="NZ_JACYFS010000001.1"/>
</dbReference>
<evidence type="ECO:0000313" key="2">
    <source>
        <dbReference type="EMBL" id="MBD8081697.1"/>
    </source>
</evidence>
<protein>
    <submittedName>
        <fullName evidence="2">Uncharacterized protein</fullName>
    </submittedName>
</protein>
<evidence type="ECO:0000313" key="3">
    <source>
        <dbReference type="Proteomes" id="UP000637299"/>
    </source>
</evidence>
<reference evidence="2 3" key="1">
    <citation type="submission" date="2020-09" db="EMBL/GenBank/DDBJ databases">
        <title>Genome seq and assembly of Chryseobacterium sp.</title>
        <authorList>
            <person name="Chhetri G."/>
        </authorList>
    </citation>
    <scope>NUCLEOTIDE SEQUENCE [LARGE SCALE GENOMIC DNA]</scope>
    <source>
        <strain evidence="2 3">GCR10</strain>
    </source>
</reference>
<dbReference type="Proteomes" id="UP000637299">
    <property type="component" value="Unassembled WGS sequence"/>
</dbReference>
<gene>
    <name evidence="2" type="ORF">IC610_04570</name>
</gene>
<dbReference type="PROSITE" id="PS51257">
    <property type="entry name" value="PROKAR_LIPOPROTEIN"/>
    <property type="match status" value="1"/>
</dbReference>
<feature type="signal peptide" evidence="1">
    <location>
        <begin position="1"/>
        <end position="24"/>
    </location>
</feature>
<name>A0ABR8Z8V8_9FLAO</name>
<proteinExistence type="predicted"/>
<feature type="chain" id="PRO_5045990368" evidence="1">
    <location>
        <begin position="25"/>
        <end position="82"/>
    </location>
</feature>